<protein>
    <submittedName>
        <fullName evidence="2">Uncharacterized protein</fullName>
    </submittedName>
</protein>
<name>A0AAD9G693_9STRA</name>
<evidence type="ECO:0000256" key="1">
    <source>
        <dbReference type="SAM" id="MobiDB-lite"/>
    </source>
</evidence>
<feature type="compositionally biased region" description="Low complexity" evidence="1">
    <location>
        <begin position="171"/>
        <end position="183"/>
    </location>
</feature>
<accession>A0AAD9G693</accession>
<comment type="caution">
    <text evidence="2">The sequence shown here is derived from an EMBL/GenBank/DDBJ whole genome shotgun (WGS) entry which is preliminary data.</text>
</comment>
<dbReference type="Proteomes" id="UP001259832">
    <property type="component" value="Unassembled WGS sequence"/>
</dbReference>
<feature type="region of interest" description="Disordered" evidence="1">
    <location>
        <begin position="78"/>
        <end position="183"/>
    </location>
</feature>
<organism evidence="2 3">
    <name type="scientific">Phytophthora citrophthora</name>
    <dbReference type="NCBI Taxonomy" id="4793"/>
    <lineage>
        <taxon>Eukaryota</taxon>
        <taxon>Sar</taxon>
        <taxon>Stramenopiles</taxon>
        <taxon>Oomycota</taxon>
        <taxon>Peronosporomycetes</taxon>
        <taxon>Peronosporales</taxon>
        <taxon>Peronosporaceae</taxon>
        <taxon>Phytophthora</taxon>
    </lineage>
</organism>
<dbReference type="EMBL" id="JASMQC010000029">
    <property type="protein sequence ID" value="KAK1932568.1"/>
    <property type="molecule type" value="Genomic_DNA"/>
</dbReference>
<dbReference type="AlphaFoldDB" id="A0AAD9G693"/>
<reference evidence="2" key="1">
    <citation type="submission" date="2023-08" db="EMBL/GenBank/DDBJ databases">
        <title>Reference Genome Resource for the Citrus Pathogen Phytophthora citrophthora.</title>
        <authorList>
            <person name="Moller H."/>
            <person name="Coetzee B."/>
            <person name="Rose L.J."/>
            <person name="Van Niekerk J.M."/>
        </authorList>
    </citation>
    <scope>NUCLEOTIDE SEQUENCE</scope>
    <source>
        <strain evidence="2">STE-U-9442</strain>
    </source>
</reference>
<evidence type="ECO:0000313" key="3">
    <source>
        <dbReference type="Proteomes" id="UP001259832"/>
    </source>
</evidence>
<evidence type="ECO:0000313" key="2">
    <source>
        <dbReference type="EMBL" id="KAK1932568.1"/>
    </source>
</evidence>
<feature type="compositionally biased region" description="Basic and acidic residues" evidence="1">
    <location>
        <begin position="127"/>
        <end position="151"/>
    </location>
</feature>
<keyword evidence="3" id="KW-1185">Reference proteome</keyword>
<proteinExistence type="predicted"/>
<gene>
    <name evidence="2" type="ORF">P3T76_012152</name>
</gene>
<sequence length="183" mass="19831">MAPSQNEFAAIVKAFISQYFPHVKISGEAVRHLRVEYKRQPSEGVTTTAFLLQALAALLQLGLRRLEGRHVRAWRDAHRQDDALSTQKTGESLVAAPDTVTEVSTPGTEAPPVAEEKPLSAEAPPAVEEKLLSAEEKPSSPEGAAEEKSHVVGDTAESMSIPAVWRHPLPRRTTLPKTTATAK</sequence>